<comment type="caution">
    <text evidence="2">The sequence shown here is derived from an EMBL/GenBank/DDBJ whole genome shotgun (WGS) entry which is preliminary data.</text>
</comment>
<feature type="compositionally biased region" description="Low complexity" evidence="1">
    <location>
        <begin position="96"/>
        <end position="109"/>
    </location>
</feature>
<evidence type="ECO:0000313" key="2">
    <source>
        <dbReference type="EMBL" id="KAF2871518.1"/>
    </source>
</evidence>
<dbReference type="OrthoDB" id="3799947at2759"/>
<feature type="compositionally biased region" description="Low complexity" evidence="1">
    <location>
        <begin position="57"/>
        <end position="68"/>
    </location>
</feature>
<feature type="region of interest" description="Disordered" evidence="1">
    <location>
        <begin position="49"/>
        <end position="110"/>
    </location>
</feature>
<name>A0A7C8M802_9PLEO</name>
<evidence type="ECO:0000256" key="1">
    <source>
        <dbReference type="SAM" id="MobiDB-lite"/>
    </source>
</evidence>
<dbReference type="Proteomes" id="UP000481861">
    <property type="component" value="Unassembled WGS sequence"/>
</dbReference>
<dbReference type="EMBL" id="JAADJZ010000011">
    <property type="protein sequence ID" value="KAF2871518.1"/>
    <property type="molecule type" value="Genomic_DNA"/>
</dbReference>
<dbReference type="AlphaFoldDB" id="A0A7C8M802"/>
<proteinExistence type="predicted"/>
<keyword evidence="3" id="KW-1185">Reference proteome</keyword>
<accession>A0A7C8M802</accession>
<protein>
    <submittedName>
        <fullName evidence="2">Uncharacterized protein</fullName>
    </submittedName>
</protein>
<feature type="compositionally biased region" description="Basic residues" evidence="1">
    <location>
        <begin position="79"/>
        <end position="88"/>
    </location>
</feature>
<reference evidence="2 3" key="1">
    <citation type="submission" date="2020-01" db="EMBL/GenBank/DDBJ databases">
        <authorList>
            <consortium name="DOE Joint Genome Institute"/>
            <person name="Haridas S."/>
            <person name="Albert R."/>
            <person name="Binder M."/>
            <person name="Bloem J."/>
            <person name="Labutti K."/>
            <person name="Salamov A."/>
            <person name="Andreopoulos B."/>
            <person name="Baker S.E."/>
            <person name="Barry K."/>
            <person name="Bills G."/>
            <person name="Bluhm B.H."/>
            <person name="Cannon C."/>
            <person name="Castanera R."/>
            <person name="Culley D.E."/>
            <person name="Daum C."/>
            <person name="Ezra D."/>
            <person name="Gonzalez J.B."/>
            <person name="Henrissat B."/>
            <person name="Kuo A."/>
            <person name="Liang C."/>
            <person name="Lipzen A."/>
            <person name="Lutzoni F."/>
            <person name="Magnuson J."/>
            <person name="Mondo S."/>
            <person name="Nolan M."/>
            <person name="Ohm R."/>
            <person name="Pangilinan J."/>
            <person name="Park H.-J.H."/>
            <person name="Ramirez L."/>
            <person name="Alfaro M."/>
            <person name="Sun H."/>
            <person name="Tritt A."/>
            <person name="Yoshinaga Y."/>
            <person name="Zwiers L.-H.L."/>
            <person name="Turgeon B.G."/>
            <person name="Goodwin S.B."/>
            <person name="Spatafora J.W."/>
            <person name="Crous P.W."/>
            <person name="Grigoriev I.V."/>
        </authorList>
    </citation>
    <scope>NUCLEOTIDE SEQUENCE [LARGE SCALE GENOMIC DNA]</scope>
    <source>
        <strain evidence="2 3">CBS 611.86</strain>
    </source>
</reference>
<sequence length="248" mass="28274">MTDTLIQEIDEYLADQLARQPKSTLSGRDTMFVDWDGTGQPIITYRKKTNPTRTHTSSRSYPRARSPPLIVADSNLHVRYQRPRKPTPKSKFNPNARAASSTGPAAPGGVYVEGYDPETAFTYDYDGRIMHIHRDPRPSSDSSTASSAYSDYYALDAQAYQGAHMRMRIVDKELPPTPRERRKRVKVVRFIHRVVGKLEALGLMGRLKEERRRSLRIMEKQREVQRRAPASTYVPDSWVTGAYSRSGE</sequence>
<organism evidence="2 3">
    <name type="scientific">Massariosphaeria phaeospora</name>
    <dbReference type="NCBI Taxonomy" id="100035"/>
    <lineage>
        <taxon>Eukaryota</taxon>
        <taxon>Fungi</taxon>
        <taxon>Dikarya</taxon>
        <taxon>Ascomycota</taxon>
        <taxon>Pezizomycotina</taxon>
        <taxon>Dothideomycetes</taxon>
        <taxon>Pleosporomycetidae</taxon>
        <taxon>Pleosporales</taxon>
        <taxon>Pleosporales incertae sedis</taxon>
        <taxon>Massariosphaeria</taxon>
    </lineage>
</organism>
<gene>
    <name evidence="2" type="ORF">BDV95DRAFT_606955</name>
</gene>
<evidence type="ECO:0000313" key="3">
    <source>
        <dbReference type="Proteomes" id="UP000481861"/>
    </source>
</evidence>